<accession>A0A1X6NSJ5</accession>
<gene>
    <name evidence="2" type="ORF">BU14_0523s0012</name>
</gene>
<keyword evidence="3" id="KW-1185">Reference proteome</keyword>
<feature type="compositionally biased region" description="Basic residues" evidence="1">
    <location>
        <begin position="1"/>
        <end position="19"/>
    </location>
</feature>
<evidence type="ECO:0000256" key="1">
    <source>
        <dbReference type="SAM" id="MobiDB-lite"/>
    </source>
</evidence>
<feature type="compositionally biased region" description="Basic residues" evidence="1">
    <location>
        <begin position="42"/>
        <end position="59"/>
    </location>
</feature>
<dbReference type="Proteomes" id="UP000218209">
    <property type="component" value="Unassembled WGS sequence"/>
</dbReference>
<protein>
    <submittedName>
        <fullName evidence="2">Uncharacterized protein</fullName>
    </submittedName>
</protein>
<proteinExistence type="predicted"/>
<reference evidence="2 3" key="1">
    <citation type="submission" date="2017-03" db="EMBL/GenBank/DDBJ databases">
        <title>WGS assembly of Porphyra umbilicalis.</title>
        <authorList>
            <person name="Brawley S.H."/>
            <person name="Blouin N.A."/>
            <person name="Ficko-Blean E."/>
            <person name="Wheeler G.L."/>
            <person name="Lohr M."/>
            <person name="Goodson H.V."/>
            <person name="Jenkins J.W."/>
            <person name="Blaby-Haas C.E."/>
            <person name="Helliwell K.E."/>
            <person name="Chan C."/>
            <person name="Marriage T."/>
            <person name="Bhattacharya D."/>
            <person name="Klein A.S."/>
            <person name="Badis Y."/>
            <person name="Brodie J."/>
            <person name="Cao Y."/>
            <person name="Collen J."/>
            <person name="Dittami S.M."/>
            <person name="Gachon C.M."/>
            <person name="Green B.R."/>
            <person name="Karpowicz S."/>
            <person name="Kim J.W."/>
            <person name="Kudahl U."/>
            <person name="Lin S."/>
            <person name="Michel G."/>
            <person name="Mittag M."/>
            <person name="Olson B.J."/>
            <person name="Pangilinan J."/>
            <person name="Peng Y."/>
            <person name="Qiu H."/>
            <person name="Shu S."/>
            <person name="Singer J.T."/>
            <person name="Smith A.G."/>
            <person name="Sprecher B.N."/>
            <person name="Wagner V."/>
            <person name="Wang W."/>
            <person name="Wang Z.-Y."/>
            <person name="Yan J."/>
            <person name="Yarish C."/>
            <person name="Zoeuner-Riek S."/>
            <person name="Zhuang Y."/>
            <person name="Zou Y."/>
            <person name="Lindquist E.A."/>
            <person name="Grimwood J."/>
            <person name="Barry K."/>
            <person name="Rokhsar D.S."/>
            <person name="Schmutz J."/>
            <person name="Stiller J.W."/>
            <person name="Grossman A.R."/>
            <person name="Prochnik S.E."/>
        </authorList>
    </citation>
    <scope>NUCLEOTIDE SEQUENCE [LARGE SCALE GENOMIC DNA]</scope>
    <source>
        <strain evidence="2">4086291</strain>
    </source>
</reference>
<feature type="region of interest" description="Disordered" evidence="1">
    <location>
        <begin position="1"/>
        <end position="65"/>
    </location>
</feature>
<name>A0A1X6NSJ5_PORUM</name>
<evidence type="ECO:0000313" key="3">
    <source>
        <dbReference type="Proteomes" id="UP000218209"/>
    </source>
</evidence>
<dbReference type="EMBL" id="KV919126">
    <property type="protein sequence ID" value="OSX71545.1"/>
    <property type="molecule type" value="Genomic_DNA"/>
</dbReference>
<evidence type="ECO:0000313" key="2">
    <source>
        <dbReference type="EMBL" id="OSX71545.1"/>
    </source>
</evidence>
<organism evidence="2 3">
    <name type="scientific">Porphyra umbilicalis</name>
    <name type="common">Purple laver</name>
    <name type="synonym">Red alga</name>
    <dbReference type="NCBI Taxonomy" id="2786"/>
    <lineage>
        <taxon>Eukaryota</taxon>
        <taxon>Rhodophyta</taxon>
        <taxon>Bangiophyceae</taxon>
        <taxon>Bangiales</taxon>
        <taxon>Bangiaceae</taxon>
        <taxon>Porphyra</taxon>
    </lineage>
</organism>
<sequence length="139" mass="14320">MSAPRRGARRRVSQRRGRRGTGGGRHPPGRGAVGRRAAALPRPRRATGRVARGSRRRRAAVPPSGVVARRVADALVVAPADGGGGGAQPARHAAALEAPVVSLRPISGGHQRAGRAPRRPALAAFRTGRVVAAEGGARR</sequence>
<dbReference type="AlphaFoldDB" id="A0A1X6NSJ5"/>